<gene>
    <name evidence="1" type="ORF">SO802_006888</name>
</gene>
<dbReference type="Proteomes" id="UP001459277">
    <property type="component" value="Unassembled WGS sequence"/>
</dbReference>
<keyword evidence="2" id="KW-1185">Reference proteome</keyword>
<dbReference type="Pfam" id="PF03004">
    <property type="entry name" value="Transposase_24"/>
    <property type="match status" value="1"/>
</dbReference>
<evidence type="ECO:0000313" key="1">
    <source>
        <dbReference type="EMBL" id="KAL0011780.1"/>
    </source>
</evidence>
<comment type="caution">
    <text evidence="1">The sequence shown here is derived from an EMBL/GenBank/DDBJ whole genome shotgun (WGS) entry which is preliminary data.</text>
</comment>
<proteinExistence type="predicted"/>
<evidence type="ECO:0000313" key="2">
    <source>
        <dbReference type="Proteomes" id="UP001459277"/>
    </source>
</evidence>
<accession>A0AAW2DR48</accession>
<dbReference type="AlphaFoldDB" id="A0AAW2DR48"/>
<sequence length="129" mass="14000">MGLGIAILLGIDPPCMYVDVNYKAYAKVKGAEVERIEVYERVYRTKEGVAISTHAEENMNRMTAFLNDSGIQLQGEIGSGILWSNDNAYARVIGRPERPGRVRGVGFGITPSGRSATNLSQFTSTPSSS</sequence>
<reference evidence="1 2" key="1">
    <citation type="submission" date="2024-01" db="EMBL/GenBank/DDBJ databases">
        <title>A telomere-to-telomere, gap-free genome of sweet tea (Lithocarpus litseifolius).</title>
        <authorList>
            <person name="Zhou J."/>
        </authorList>
    </citation>
    <scope>NUCLEOTIDE SEQUENCE [LARGE SCALE GENOMIC DNA]</scope>
    <source>
        <strain evidence="1">Zhou-2022a</strain>
        <tissue evidence="1">Leaf</tissue>
    </source>
</reference>
<protein>
    <submittedName>
        <fullName evidence="1">Uncharacterized protein</fullName>
    </submittedName>
</protein>
<dbReference type="EMBL" id="JAZDWU010000002">
    <property type="protein sequence ID" value="KAL0011780.1"/>
    <property type="molecule type" value="Genomic_DNA"/>
</dbReference>
<organism evidence="1 2">
    <name type="scientific">Lithocarpus litseifolius</name>
    <dbReference type="NCBI Taxonomy" id="425828"/>
    <lineage>
        <taxon>Eukaryota</taxon>
        <taxon>Viridiplantae</taxon>
        <taxon>Streptophyta</taxon>
        <taxon>Embryophyta</taxon>
        <taxon>Tracheophyta</taxon>
        <taxon>Spermatophyta</taxon>
        <taxon>Magnoliopsida</taxon>
        <taxon>eudicotyledons</taxon>
        <taxon>Gunneridae</taxon>
        <taxon>Pentapetalae</taxon>
        <taxon>rosids</taxon>
        <taxon>fabids</taxon>
        <taxon>Fagales</taxon>
        <taxon>Fagaceae</taxon>
        <taxon>Lithocarpus</taxon>
    </lineage>
</organism>
<name>A0AAW2DR48_9ROSI</name>
<dbReference type="InterPro" id="IPR004252">
    <property type="entry name" value="Probable_transposase_24"/>
</dbReference>